<evidence type="ECO:0000256" key="1">
    <source>
        <dbReference type="SAM" id="MobiDB-lite"/>
    </source>
</evidence>
<reference evidence="2 3" key="1">
    <citation type="journal article" date="2016" name="BMC Genomics">
        <title>Comparative genomics reveals Cyclospora cayetanensis possesses coccidia-like metabolism and invasion components but unique surface antigens.</title>
        <authorList>
            <person name="Liu S."/>
            <person name="Wang L."/>
            <person name="Zheng H."/>
            <person name="Xu Z."/>
            <person name="Roellig D.M."/>
            <person name="Li N."/>
            <person name="Frace M.A."/>
            <person name="Tang K."/>
            <person name="Arrowood M.J."/>
            <person name="Moss D.M."/>
            <person name="Zhang L."/>
            <person name="Feng Y."/>
            <person name="Xiao L."/>
        </authorList>
    </citation>
    <scope>NUCLEOTIDE SEQUENCE [LARGE SCALE GENOMIC DNA]</scope>
    <source>
        <strain evidence="2 3">CHN_HEN01</strain>
    </source>
</reference>
<protein>
    <submittedName>
        <fullName evidence="2">Uncharacterized protein</fullName>
    </submittedName>
</protein>
<evidence type="ECO:0000313" key="3">
    <source>
        <dbReference type="Proteomes" id="UP000095192"/>
    </source>
</evidence>
<name>A0A1D3D4T9_9EIME</name>
<feature type="region of interest" description="Disordered" evidence="1">
    <location>
        <begin position="152"/>
        <end position="191"/>
    </location>
</feature>
<accession>A0A1D3D4T9</accession>
<dbReference type="Proteomes" id="UP000095192">
    <property type="component" value="Unassembled WGS sequence"/>
</dbReference>
<keyword evidence="3" id="KW-1185">Reference proteome</keyword>
<dbReference type="AlphaFoldDB" id="A0A1D3D4T9"/>
<evidence type="ECO:0000313" key="2">
    <source>
        <dbReference type="EMBL" id="OEH78461.1"/>
    </source>
</evidence>
<dbReference type="VEuPathDB" id="ToxoDB:cyc_05753"/>
<organism evidence="2 3">
    <name type="scientific">Cyclospora cayetanensis</name>
    <dbReference type="NCBI Taxonomy" id="88456"/>
    <lineage>
        <taxon>Eukaryota</taxon>
        <taxon>Sar</taxon>
        <taxon>Alveolata</taxon>
        <taxon>Apicomplexa</taxon>
        <taxon>Conoidasida</taxon>
        <taxon>Coccidia</taxon>
        <taxon>Eucoccidiorida</taxon>
        <taxon>Eimeriorina</taxon>
        <taxon>Eimeriidae</taxon>
        <taxon>Cyclospora</taxon>
    </lineage>
</organism>
<comment type="caution">
    <text evidence="2">The sequence shown here is derived from an EMBL/GenBank/DDBJ whole genome shotgun (WGS) entry which is preliminary data.</text>
</comment>
<gene>
    <name evidence="2" type="ORF">cyc_05753</name>
</gene>
<dbReference type="EMBL" id="JROU02000730">
    <property type="protein sequence ID" value="OEH78461.1"/>
    <property type="molecule type" value="Genomic_DNA"/>
</dbReference>
<proteinExistence type="predicted"/>
<dbReference type="InParanoid" id="A0A1D3D4T9"/>
<sequence>MGMQTYVQTEGIDESAPAAALLKEELLLSRAVSFVIAPSLLKGLRLVSSSLDVPPSRLLEDAVPRRSSRTATLAAARTEALAEAVCSKCLLYSKGKAPWKAKADVQRDACAAKQQPPRSNFAGVLQHLKQQQEPHREAWVGAVQATVPAATQSAGKEGGGTMGRPEATSAPAATHRLRRGTSGNSLGSRRTLDASFSKCTKRLRHAGGSAEPEEAQGGGELQRAGRFSAVGDGGQQQEAGGGEFAGRSATTAAVAEDAASLSEDMCCRDTTRFCSRCLSWDSLQPVLASIPAEASAAAAAQQSAAAEPSSVAAAVQQSAAAEPFAAAVSTHKDGGGLGGQSQFRGVQLLQKKRWCGHTLRMIEVVKRRTGCRVAFPFNNHLPALSQSSWKRSSGSDFVQWRPNTLQVTFSPGKSGEVSDFLRRRGEANHVNARSRCIFSLQSCRGRLKGQMLSAAQHPVDALKRAVRA</sequence>